<reference evidence="3" key="2">
    <citation type="submission" date="2020-09" db="EMBL/GenBank/DDBJ databases">
        <authorList>
            <person name="Sun Q."/>
            <person name="Ohkuma M."/>
        </authorList>
    </citation>
    <scope>NUCLEOTIDE SEQUENCE</scope>
    <source>
        <strain evidence="3">JCM 17820</strain>
    </source>
</reference>
<dbReference type="RefSeq" id="WP_188994670.1">
    <property type="nucleotide sequence ID" value="NZ_BMOU01000001.1"/>
</dbReference>
<proteinExistence type="predicted"/>
<evidence type="ECO:0000256" key="1">
    <source>
        <dbReference type="SAM" id="MobiDB-lite"/>
    </source>
</evidence>
<gene>
    <name evidence="3" type="ORF">GCM10009030_07550</name>
</gene>
<reference evidence="3" key="1">
    <citation type="journal article" date="2014" name="Int. J. Syst. Evol. Microbiol.">
        <title>Complete genome sequence of Corynebacterium casei LMG S-19264T (=DSM 44701T), isolated from a smear-ripened cheese.</title>
        <authorList>
            <consortium name="US DOE Joint Genome Institute (JGI-PGF)"/>
            <person name="Walter F."/>
            <person name="Albersmeier A."/>
            <person name="Kalinowski J."/>
            <person name="Ruckert C."/>
        </authorList>
    </citation>
    <scope>NUCLEOTIDE SEQUENCE</scope>
    <source>
        <strain evidence="3">JCM 17820</strain>
    </source>
</reference>
<comment type="caution">
    <text evidence="3">The sequence shown here is derived from an EMBL/GenBank/DDBJ whole genome shotgun (WGS) entry which is preliminary data.</text>
</comment>
<dbReference type="InterPro" id="IPR040624">
    <property type="entry name" value="HalOD1"/>
</dbReference>
<evidence type="ECO:0000313" key="3">
    <source>
        <dbReference type="EMBL" id="GGN88140.1"/>
    </source>
</evidence>
<accession>A0A830GH63</accession>
<dbReference type="AlphaFoldDB" id="A0A830GH63"/>
<keyword evidence="4" id="KW-1185">Reference proteome</keyword>
<organism evidence="3 4">
    <name type="scientific">Haloarcula pellucida</name>
    <dbReference type="NCBI Taxonomy" id="1427151"/>
    <lineage>
        <taxon>Archaea</taxon>
        <taxon>Methanobacteriati</taxon>
        <taxon>Methanobacteriota</taxon>
        <taxon>Stenosarchaea group</taxon>
        <taxon>Halobacteria</taxon>
        <taxon>Halobacteriales</taxon>
        <taxon>Haloarculaceae</taxon>
        <taxon>Haloarcula</taxon>
    </lineage>
</organism>
<feature type="domain" description="Halobacterial output" evidence="2">
    <location>
        <begin position="46"/>
        <end position="114"/>
    </location>
</feature>
<name>A0A830GH63_9EURY</name>
<protein>
    <recommendedName>
        <fullName evidence="2">Halobacterial output domain-containing protein</fullName>
    </recommendedName>
</protein>
<evidence type="ECO:0000313" key="4">
    <source>
        <dbReference type="Proteomes" id="UP000605784"/>
    </source>
</evidence>
<dbReference type="EMBL" id="BMOU01000001">
    <property type="protein sequence ID" value="GGN88140.1"/>
    <property type="molecule type" value="Genomic_DNA"/>
</dbReference>
<sequence>MARKGGPHSTEAQVDDQPADGSNATEQRLSYDPKTDSYRTTFSPAETSTSIAIVDALTDIRHCSTADLEPLYDTLDTDALDALVESAESSVQVRFSLDGFGVLVSSTGRIEVTPPE</sequence>
<evidence type="ECO:0000259" key="2">
    <source>
        <dbReference type="Pfam" id="PF18545"/>
    </source>
</evidence>
<dbReference type="Proteomes" id="UP000605784">
    <property type="component" value="Unassembled WGS sequence"/>
</dbReference>
<feature type="region of interest" description="Disordered" evidence="1">
    <location>
        <begin position="1"/>
        <end position="43"/>
    </location>
</feature>
<dbReference type="Pfam" id="PF18545">
    <property type="entry name" value="HalOD1"/>
    <property type="match status" value="1"/>
</dbReference>